<evidence type="ECO:0000313" key="2">
    <source>
        <dbReference type="EMBL" id="MBD1364369.1"/>
    </source>
</evidence>
<organism evidence="2 3">
    <name type="scientific">Mucilaginibacter pankratovii</name>
    <dbReference type="NCBI Taxonomy" id="2772110"/>
    <lineage>
        <taxon>Bacteria</taxon>
        <taxon>Pseudomonadati</taxon>
        <taxon>Bacteroidota</taxon>
        <taxon>Sphingobacteriia</taxon>
        <taxon>Sphingobacteriales</taxon>
        <taxon>Sphingobacteriaceae</taxon>
        <taxon>Mucilaginibacter</taxon>
    </lineage>
</organism>
<keyword evidence="1" id="KW-0812">Transmembrane</keyword>
<evidence type="ECO:0000256" key="1">
    <source>
        <dbReference type="SAM" id="Phobius"/>
    </source>
</evidence>
<name>A0ABR7WSJ9_9SPHI</name>
<dbReference type="Proteomes" id="UP000606600">
    <property type="component" value="Unassembled WGS sequence"/>
</dbReference>
<dbReference type="RefSeq" id="WP_191189034.1">
    <property type="nucleotide sequence ID" value="NZ_JACWMY010000005.1"/>
</dbReference>
<feature type="transmembrane region" description="Helical" evidence="1">
    <location>
        <begin position="13"/>
        <end position="34"/>
    </location>
</feature>
<comment type="caution">
    <text evidence="2">The sequence shown here is derived from an EMBL/GenBank/DDBJ whole genome shotgun (WGS) entry which is preliminary data.</text>
</comment>
<proteinExistence type="predicted"/>
<protein>
    <submittedName>
        <fullName evidence="2">Uncharacterized protein</fullName>
    </submittedName>
</protein>
<accession>A0ABR7WSJ9</accession>
<keyword evidence="1" id="KW-1133">Transmembrane helix</keyword>
<keyword evidence="3" id="KW-1185">Reference proteome</keyword>
<keyword evidence="1" id="KW-0472">Membrane</keyword>
<gene>
    <name evidence="2" type="ORF">IDJ77_11170</name>
</gene>
<reference evidence="2 3" key="1">
    <citation type="submission" date="2020-09" db="EMBL/GenBank/DDBJ databases">
        <title>Novel species of Mucilaginibacter isolated from a glacier on the Tibetan Plateau.</title>
        <authorList>
            <person name="Liu Q."/>
            <person name="Xin Y.-H."/>
        </authorList>
    </citation>
    <scope>NUCLEOTIDE SEQUENCE [LARGE SCALE GENOMIC DNA]</scope>
    <source>
        <strain evidence="2 3">ZT4R22</strain>
    </source>
</reference>
<dbReference type="EMBL" id="JACWMY010000005">
    <property type="protein sequence ID" value="MBD1364369.1"/>
    <property type="molecule type" value="Genomic_DNA"/>
</dbReference>
<sequence length="96" mass="10853">MVAPRAQNKFLQVLPYIFSALTFLGGWYMSFLSSSYKVDNLTMMITGLTNAVNTLTSKLENNSALYNNLDKRVSIIEMRNELKPAQVSVSNEQKQN</sequence>
<evidence type="ECO:0000313" key="3">
    <source>
        <dbReference type="Proteomes" id="UP000606600"/>
    </source>
</evidence>